<dbReference type="GeneID" id="62167050"/>
<dbReference type="EMBL" id="JAATWM020000046">
    <property type="protein sequence ID" value="KAF9871341.1"/>
    <property type="molecule type" value="Genomic_DNA"/>
</dbReference>
<dbReference type="PANTHER" id="PTHR23160:SF19">
    <property type="entry name" value="MYOSIN HEAVY CHAIN-RELATED PROTEIN"/>
    <property type="match status" value="1"/>
</dbReference>
<feature type="coiled-coil region" evidence="2">
    <location>
        <begin position="309"/>
        <end position="336"/>
    </location>
</feature>
<dbReference type="AlphaFoldDB" id="A0A9P6HZN6"/>
<evidence type="ECO:0000256" key="1">
    <source>
        <dbReference type="ARBA" id="ARBA00023054"/>
    </source>
</evidence>
<dbReference type="OrthoDB" id="3532430at2759"/>
<reference evidence="4" key="2">
    <citation type="submission" date="2020-11" db="EMBL/GenBank/DDBJ databases">
        <title>Whole genome sequencing of Colletotrichum sp.</title>
        <authorList>
            <person name="Li H."/>
        </authorList>
    </citation>
    <scope>NUCLEOTIDE SEQUENCE</scope>
    <source>
        <strain evidence="4">CkLH20</strain>
    </source>
</reference>
<feature type="compositionally biased region" description="Polar residues" evidence="3">
    <location>
        <begin position="70"/>
        <end position="81"/>
    </location>
</feature>
<feature type="coiled-coil region" evidence="2">
    <location>
        <begin position="140"/>
        <end position="174"/>
    </location>
</feature>
<feature type="region of interest" description="Disordered" evidence="3">
    <location>
        <begin position="578"/>
        <end position="597"/>
    </location>
</feature>
<feature type="region of interest" description="Disordered" evidence="3">
    <location>
        <begin position="1"/>
        <end position="106"/>
    </location>
</feature>
<feature type="region of interest" description="Disordered" evidence="3">
    <location>
        <begin position="266"/>
        <end position="292"/>
    </location>
</feature>
<proteinExistence type="predicted"/>
<keyword evidence="5" id="KW-1185">Reference proteome</keyword>
<evidence type="ECO:0000313" key="5">
    <source>
        <dbReference type="Proteomes" id="UP000781932"/>
    </source>
</evidence>
<accession>A0A9P6HZN6</accession>
<protein>
    <submittedName>
        <fullName evidence="4">Uncharacterized protein</fullName>
    </submittedName>
</protein>
<reference evidence="4" key="1">
    <citation type="submission" date="2020-03" db="EMBL/GenBank/DDBJ databases">
        <authorList>
            <person name="He L."/>
        </authorList>
    </citation>
    <scope>NUCLEOTIDE SEQUENCE</scope>
    <source>
        <strain evidence="4">CkLH20</strain>
    </source>
</reference>
<comment type="caution">
    <text evidence="4">The sequence shown here is derived from an EMBL/GenBank/DDBJ whole genome shotgun (WGS) entry which is preliminary data.</text>
</comment>
<feature type="compositionally biased region" description="Polar residues" evidence="3">
    <location>
        <begin position="16"/>
        <end position="33"/>
    </location>
</feature>
<organism evidence="4 5">
    <name type="scientific">Colletotrichum karsti</name>
    <dbReference type="NCBI Taxonomy" id="1095194"/>
    <lineage>
        <taxon>Eukaryota</taxon>
        <taxon>Fungi</taxon>
        <taxon>Dikarya</taxon>
        <taxon>Ascomycota</taxon>
        <taxon>Pezizomycotina</taxon>
        <taxon>Sordariomycetes</taxon>
        <taxon>Hypocreomycetidae</taxon>
        <taxon>Glomerellales</taxon>
        <taxon>Glomerellaceae</taxon>
        <taxon>Colletotrichum</taxon>
        <taxon>Colletotrichum boninense species complex</taxon>
    </lineage>
</organism>
<feature type="compositionally biased region" description="Basic and acidic residues" evidence="3">
    <location>
        <begin position="578"/>
        <end position="590"/>
    </location>
</feature>
<name>A0A9P6HZN6_9PEZI</name>
<evidence type="ECO:0000256" key="2">
    <source>
        <dbReference type="SAM" id="Coils"/>
    </source>
</evidence>
<dbReference type="PANTHER" id="PTHR23160">
    <property type="entry name" value="SYNAPTONEMAL COMPLEX PROTEIN-RELATED"/>
    <property type="match status" value="1"/>
</dbReference>
<sequence length="754" mass="82646">MPNEDLPIALRRTRRSTGMATDSPSASSVSTPHRTSKRKVRFSDPGPVSTPRTASRTASSTGLTPMIRRTTLNKGTPSSSGARRHSAPVSRAPSGSGTGTTSDLPYSGEVHFLPLRQVLDGRVQRRIRRNGLSEEMNSIAAEKRRRAQGTKAEIDRLKTQLKEKDAEIYELQNATIILDTDRIWALEREVESLKEELSSRSGVQGKSCHDWTLAARGPYMDDYMETDTVEAESVAGDRMLADDTAFGDATMAEFVCSTPTRVRSSFLTPPPTSPVMQGPMTPSSSHRESAEPHPLSHAAVQACFPDPEKEILQEELSSLRLEMSKLTNTLESYTSLTTRLSDRLSAFKPSDYTNDAAEPLQTVEDQINALLQTVSDRTAALLELNNSISNLGFPGSDASEMITSLASSLRTARLELEYLTPGEITLPLSSHGAEVLDLLLTRLRDLARRAREDEGAIDEYHQLELSLRQQLGARVAAMNDLNDELSRAKAQLAERDATVKELEVSVDRLKGAVNGYIRDVTELESVIGKMEGENRDALATKNAQIEVGRRVLRSKEDMIAQLEGNLADAVAQTKSLRKRLEESEESKTKEVASLNRRSGQALALRDARVAELREEIERVNENLRAAYEGIKDLRVEKKGLQGKLAEEKAGAKRVIDQMKAELERVVSMSTEFLTGPEDGSTTPMGTPPKTMAGTPKKGKAVEVASAGLPKSPLADGTVVKRGLLSGDLVRRVSGRKRRRYDSGLGFLDEDEVDA</sequence>
<feature type="compositionally biased region" description="Low complexity" evidence="3">
    <location>
        <begin position="49"/>
        <end position="61"/>
    </location>
</feature>
<keyword evidence="1 2" id="KW-0175">Coiled coil</keyword>
<dbReference type="Proteomes" id="UP000781932">
    <property type="component" value="Unassembled WGS sequence"/>
</dbReference>
<evidence type="ECO:0000256" key="3">
    <source>
        <dbReference type="SAM" id="MobiDB-lite"/>
    </source>
</evidence>
<dbReference type="RefSeq" id="XP_038740802.1">
    <property type="nucleotide sequence ID" value="XM_038893976.1"/>
</dbReference>
<feature type="compositionally biased region" description="Polar residues" evidence="3">
    <location>
        <begin position="93"/>
        <end position="104"/>
    </location>
</feature>
<feature type="region of interest" description="Disordered" evidence="3">
    <location>
        <begin position="672"/>
        <end position="695"/>
    </location>
</feature>
<evidence type="ECO:0000313" key="4">
    <source>
        <dbReference type="EMBL" id="KAF9871341.1"/>
    </source>
</evidence>
<gene>
    <name evidence="4" type="ORF">CkaCkLH20_11262</name>
</gene>